<dbReference type="Proteomes" id="UP000183918">
    <property type="component" value="Unassembled WGS sequence"/>
</dbReference>
<organism evidence="2 3">
    <name type="scientific">Lachnobacterium bovis DSM 14045</name>
    <dbReference type="NCBI Taxonomy" id="1122142"/>
    <lineage>
        <taxon>Bacteria</taxon>
        <taxon>Bacillati</taxon>
        <taxon>Bacillota</taxon>
        <taxon>Clostridia</taxon>
        <taxon>Lachnospirales</taxon>
        <taxon>Lachnospiraceae</taxon>
        <taxon>Lachnobacterium</taxon>
    </lineage>
</organism>
<keyword evidence="1" id="KW-1133">Transmembrane helix</keyword>
<accession>A0A1H3JA40</accession>
<protein>
    <submittedName>
        <fullName evidence="2">Uncharacterized protein</fullName>
    </submittedName>
</protein>
<sequence length="192" mass="21301">MQDFENKNDMMYDNNGSVDLAKENLNGFNTNNVEAQNNVASQFESGNQYNIGAQNQQYNNMSQPQGYGTAQYNNMSQPQGYGTAQYNNISQPQGYGTAQYNNMGQDQYEISKIMKERNAAQNMLILSWFSFLGILLAIIGWIIGIIVFVKLGNIYTTDEIALSKKRTATIVASIGFGLSVVNSIIGILRVFG</sequence>
<feature type="transmembrane region" description="Helical" evidence="1">
    <location>
        <begin position="169"/>
        <end position="191"/>
    </location>
</feature>
<keyword evidence="1" id="KW-0812">Transmembrane</keyword>
<name>A0A1H3JA40_9FIRM</name>
<reference evidence="2 3" key="1">
    <citation type="submission" date="2016-10" db="EMBL/GenBank/DDBJ databases">
        <authorList>
            <person name="de Groot N.N."/>
        </authorList>
    </citation>
    <scope>NUCLEOTIDE SEQUENCE [LARGE SCALE GENOMIC DNA]</scope>
    <source>
        <strain evidence="2 3">DSM 14045</strain>
    </source>
</reference>
<evidence type="ECO:0000313" key="3">
    <source>
        <dbReference type="Proteomes" id="UP000183918"/>
    </source>
</evidence>
<evidence type="ECO:0000313" key="2">
    <source>
        <dbReference type="EMBL" id="SDY36425.1"/>
    </source>
</evidence>
<evidence type="ECO:0000256" key="1">
    <source>
        <dbReference type="SAM" id="Phobius"/>
    </source>
</evidence>
<dbReference type="AlphaFoldDB" id="A0A1H3JA40"/>
<gene>
    <name evidence="2" type="ORF">SAMN02910414_01378</name>
</gene>
<dbReference type="EMBL" id="FNPG01000015">
    <property type="protein sequence ID" value="SDY36425.1"/>
    <property type="molecule type" value="Genomic_DNA"/>
</dbReference>
<keyword evidence="3" id="KW-1185">Reference proteome</keyword>
<dbReference type="STRING" id="1122142.SAMN02910414_01378"/>
<proteinExistence type="predicted"/>
<keyword evidence="1" id="KW-0472">Membrane</keyword>
<dbReference type="RefSeq" id="WP_074717395.1">
    <property type="nucleotide sequence ID" value="NZ_FNPG01000015.1"/>
</dbReference>
<feature type="transmembrane region" description="Helical" evidence="1">
    <location>
        <begin position="124"/>
        <end position="149"/>
    </location>
</feature>